<dbReference type="Pfam" id="PF00882">
    <property type="entry name" value="Zn_dep_PLPC"/>
    <property type="match status" value="1"/>
</dbReference>
<name>A0A9D1DZI3_9FIRM</name>
<dbReference type="InterPro" id="IPR029002">
    <property type="entry name" value="PLPC/GPLD1"/>
</dbReference>
<evidence type="ECO:0000259" key="1">
    <source>
        <dbReference type="Pfam" id="PF00882"/>
    </source>
</evidence>
<proteinExistence type="predicted"/>
<comment type="caution">
    <text evidence="2">The sequence shown here is derived from an EMBL/GenBank/DDBJ whole genome shotgun (WGS) entry which is preliminary data.</text>
</comment>
<reference evidence="2" key="1">
    <citation type="submission" date="2020-10" db="EMBL/GenBank/DDBJ databases">
        <authorList>
            <person name="Gilroy R."/>
        </authorList>
    </citation>
    <scope>NUCLEOTIDE SEQUENCE</scope>
    <source>
        <strain evidence="2">CHK189-12415</strain>
    </source>
</reference>
<dbReference type="AlphaFoldDB" id="A0A9D1DZI3"/>
<sequence>MPAAYAHYVFGDRVLSLLPEHLQVMIGGDPKCRELYNLGVQGPDFLYFYRVYIPFNPVISVGIQMHHGSAEPFFLRARKLLQKEFDPALYSYLLGFMTHFMLDSTCHPYILDRMKRAAATHHEIESEFDRMLMLEDAKNPFTHNPAAYCDTSLDSCRVIARLFPKLTPQQIREGMRMMKFSRGLLRANWWPKRVILYNAAKLFQVQGMMLTETIRPQCIMSNKELYRLFRKAVPETAALMEAYDDLLFTGKPLPERFRRNYETLRKFPPVGKKPAAQAKSE</sequence>
<reference evidence="2" key="2">
    <citation type="journal article" date="2021" name="PeerJ">
        <title>Extensive microbial diversity within the chicken gut microbiome revealed by metagenomics and culture.</title>
        <authorList>
            <person name="Gilroy R."/>
            <person name="Ravi A."/>
            <person name="Getino M."/>
            <person name="Pursley I."/>
            <person name="Horton D.L."/>
            <person name="Alikhan N.F."/>
            <person name="Baker D."/>
            <person name="Gharbi K."/>
            <person name="Hall N."/>
            <person name="Watson M."/>
            <person name="Adriaenssens E.M."/>
            <person name="Foster-Nyarko E."/>
            <person name="Jarju S."/>
            <person name="Secka A."/>
            <person name="Antonio M."/>
            <person name="Oren A."/>
            <person name="Chaudhuri R.R."/>
            <person name="La Ragione R."/>
            <person name="Hildebrand F."/>
            <person name="Pallen M.J."/>
        </authorList>
    </citation>
    <scope>NUCLEOTIDE SEQUENCE</scope>
    <source>
        <strain evidence="2">CHK189-12415</strain>
    </source>
</reference>
<dbReference type="Proteomes" id="UP000824241">
    <property type="component" value="Unassembled WGS sequence"/>
</dbReference>
<evidence type="ECO:0000313" key="2">
    <source>
        <dbReference type="EMBL" id="HIR61833.1"/>
    </source>
</evidence>
<gene>
    <name evidence="2" type="ORF">IAB37_09695</name>
</gene>
<organism evidence="2 3">
    <name type="scientific">Candidatus Faecivivens stercoravium</name>
    <dbReference type="NCBI Taxonomy" id="2840803"/>
    <lineage>
        <taxon>Bacteria</taxon>
        <taxon>Bacillati</taxon>
        <taxon>Bacillota</taxon>
        <taxon>Clostridia</taxon>
        <taxon>Eubacteriales</taxon>
        <taxon>Oscillospiraceae</taxon>
        <taxon>Oscillospiraceae incertae sedis</taxon>
        <taxon>Candidatus Faecivivens</taxon>
    </lineage>
</organism>
<dbReference type="EMBL" id="DVHA01000315">
    <property type="protein sequence ID" value="HIR61833.1"/>
    <property type="molecule type" value="Genomic_DNA"/>
</dbReference>
<feature type="domain" description="Phospholipase C/D" evidence="1">
    <location>
        <begin position="7"/>
        <end position="137"/>
    </location>
</feature>
<accession>A0A9D1DZI3</accession>
<protein>
    <submittedName>
        <fullName evidence="2">Zinc dependent phospholipase C family protein</fullName>
    </submittedName>
</protein>
<evidence type="ECO:0000313" key="3">
    <source>
        <dbReference type="Proteomes" id="UP000824241"/>
    </source>
</evidence>